<evidence type="ECO:0008006" key="3">
    <source>
        <dbReference type="Google" id="ProtNLM"/>
    </source>
</evidence>
<accession>A0ABT4AF61</accession>
<proteinExistence type="predicted"/>
<organism evidence="1 2">
    <name type="scientific">Archangium lansingense</name>
    <dbReference type="NCBI Taxonomy" id="2995310"/>
    <lineage>
        <taxon>Bacteria</taxon>
        <taxon>Pseudomonadati</taxon>
        <taxon>Myxococcota</taxon>
        <taxon>Myxococcia</taxon>
        <taxon>Myxococcales</taxon>
        <taxon>Cystobacterineae</taxon>
        <taxon>Archangiaceae</taxon>
        <taxon>Archangium</taxon>
    </lineage>
</organism>
<gene>
    <name evidence="1" type="ORF">OV287_38195</name>
</gene>
<comment type="caution">
    <text evidence="1">The sequence shown here is derived from an EMBL/GenBank/DDBJ whole genome shotgun (WGS) entry which is preliminary data.</text>
</comment>
<protein>
    <recommendedName>
        <fullName evidence="3">Tail assembly chaperone</fullName>
    </recommendedName>
</protein>
<dbReference type="Proteomes" id="UP001207654">
    <property type="component" value="Unassembled WGS sequence"/>
</dbReference>
<sequence length="133" mass="14408">MHNDDLNGPPRIYKEVTVTIGDKAVPLVLRRASKSLVAMAFAEAKKAGDVDANNNHAGEDGAMRALARMASLVVYRPGAVRPAFNRHSQEDLERIIESEWLMELQEDINGALAPAGVALERMKGNSEATPTEA</sequence>
<evidence type="ECO:0000313" key="2">
    <source>
        <dbReference type="Proteomes" id="UP001207654"/>
    </source>
</evidence>
<evidence type="ECO:0000313" key="1">
    <source>
        <dbReference type="EMBL" id="MCY1080300.1"/>
    </source>
</evidence>
<name>A0ABT4AF61_9BACT</name>
<dbReference type="RefSeq" id="WP_267538971.1">
    <property type="nucleotide sequence ID" value="NZ_JAPNKA010000001.1"/>
</dbReference>
<reference evidence="1 2" key="1">
    <citation type="submission" date="2022-11" db="EMBL/GenBank/DDBJ databases">
        <title>Minimal conservation of predation-associated metabolite biosynthetic gene clusters underscores biosynthetic potential of Myxococcota including descriptions for ten novel species: Archangium lansinium sp. nov., Myxococcus landrumus sp. nov., Nannocystis bai.</title>
        <authorList>
            <person name="Ahearne A."/>
            <person name="Stevens C."/>
            <person name="Phillips K."/>
        </authorList>
    </citation>
    <scope>NUCLEOTIDE SEQUENCE [LARGE SCALE GENOMIC DNA]</scope>
    <source>
        <strain evidence="1 2">MIWBW</strain>
    </source>
</reference>
<keyword evidence="2" id="KW-1185">Reference proteome</keyword>
<dbReference type="EMBL" id="JAPNKA010000001">
    <property type="protein sequence ID" value="MCY1080300.1"/>
    <property type="molecule type" value="Genomic_DNA"/>
</dbReference>